<dbReference type="InterPro" id="IPR052626">
    <property type="entry name" value="SWT1_Regulator"/>
</dbReference>
<gene>
    <name evidence="2" type="ORF">X798_03845</name>
</gene>
<dbReference type="SUPFAM" id="SSF88723">
    <property type="entry name" value="PIN domain-like"/>
    <property type="match status" value="1"/>
</dbReference>
<dbReference type="InterPro" id="IPR002716">
    <property type="entry name" value="PIN_dom"/>
</dbReference>
<evidence type="ECO:0000313" key="3">
    <source>
        <dbReference type="Proteomes" id="UP000242913"/>
    </source>
</evidence>
<dbReference type="PANTHER" id="PTHR16161">
    <property type="entry name" value="TRANSCRIPTIONAL PROTEIN SWT1"/>
    <property type="match status" value="1"/>
</dbReference>
<name>A0A238BWX9_9BILA</name>
<protein>
    <recommendedName>
        <fullName evidence="1">PIN domain-containing protein</fullName>
    </recommendedName>
</protein>
<dbReference type="PANTHER" id="PTHR16161:SF0">
    <property type="entry name" value="TRANSCRIPTIONAL PROTEIN SWT1"/>
    <property type="match status" value="1"/>
</dbReference>
<sequence>MSSNSIIPSIDNTISSMIDWKANNALISLKPSCMCESQNVITQKMCCSYGLEFIYSQNNVCLIVNERSMYYPVQTLAVFSMLPAKERSEMEINDRRTKQSISENESEDNDLIIGKVRSIRHQNFWRPNLQFKNFALSANAGNYMESNGTKKNVGAAMVVFDTSVLLRDATLLPFCIEKLCHVLIPYTVLKELDGLKKTEHEKLRMKVIKTYGYLHEYAKRGCYYLHIENMFEASFGAREFGCQNNDDIILKCVLITTKRYRNAGVSVMFVTTDKSLAVKAMAHNIVTVDGNELFHLLITNSSSANKPRSAGSSMQSFYEFGHTVPVRHFYPKIRNNSQVLPKMFVRCSSPTFSPATFMHPPKRQFLVQNNGFSIQNRFCMPLWNEVSTEGPQILSPYAVQMYNETTCFNENGKDNTVFE</sequence>
<evidence type="ECO:0000313" key="2">
    <source>
        <dbReference type="EMBL" id="OZC09098.1"/>
    </source>
</evidence>
<accession>A0A238BWX9</accession>
<evidence type="ECO:0000259" key="1">
    <source>
        <dbReference type="Pfam" id="PF13638"/>
    </source>
</evidence>
<dbReference type="Proteomes" id="UP000242913">
    <property type="component" value="Unassembled WGS sequence"/>
</dbReference>
<keyword evidence="3" id="KW-1185">Reference proteome</keyword>
<dbReference type="Gene3D" id="3.40.50.1010">
    <property type="entry name" value="5'-nuclease"/>
    <property type="match status" value="1"/>
</dbReference>
<proteinExistence type="predicted"/>
<dbReference type="EMBL" id="KZ269997">
    <property type="protein sequence ID" value="OZC09098.1"/>
    <property type="molecule type" value="Genomic_DNA"/>
</dbReference>
<dbReference type="InterPro" id="IPR029060">
    <property type="entry name" value="PIN-like_dom_sf"/>
</dbReference>
<dbReference type="Pfam" id="PF13638">
    <property type="entry name" value="PIN_4"/>
    <property type="match status" value="1"/>
</dbReference>
<reference evidence="2 3" key="1">
    <citation type="submission" date="2015-12" db="EMBL/GenBank/DDBJ databases">
        <title>Draft genome of the nematode, Onchocerca flexuosa.</title>
        <authorList>
            <person name="Mitreva M."/>
        </authorList>
    </citation>
    <scope>NUCLEOTIDE SEQUENCE [LARGE SCALE GENOMIC DNA]</scope>
    <source>
        <strain evidence="2">Red Deer</strain>
    </source>
</reference>
<dbReference type="GO" id="GO:0005634">
    <property type="term" value="C:nucleus"/>
    <property type="evidence" value="ECO:0007669"/>
    <property type="project" value="TreeGrafter"/>
</dbReference>
<dbReference type="OrthoDB" id="2017974at2759"/>
<dbReference type="AlphaFoldDB" id="A0A238BWX9"/>
<feature type="domain" description="PIN" evidence="1">
    <location>
        <begin position="158"/>
        <end position="289"/>
    </location>
</feature>
<organism evidence="2 3">
    <name type="scientific">Onchocerca flexuosa</name>
    <dbReference type="NCBI Taxonomy" id="387005"/>
    <lineage>
        <taxon>Eukaryota</taxon>
        <taxon>Metazoa</taxon>
        <taxon>Ecdysozoa</taxon>
        <taxon>Nematoda</taxon>
        <taxon>Chromadorea</taxon>
        <taxon>Rhabditida</taxon>
        <taxon>Spirurina</taxon>
        <taxon>Spiruromorpha</taxon>
        <taxon>Filarioidea</taxon>
        <taxon>Onchocercidae</taxon>
        <taxon>Onchocerca</taxon>
    </lineage>
</organism>